<dbReference type="PROSITE" id="PS51959">
    <property type="entry name" value="ENDOU"/>
    <property type="match status" value="1"/>
</dbReference>
<evidence type="ECO:0000256" key="2">
    <source>
        <dbReference type="ARBA" id="ARBA00010168"/>
    </source>
</evidence>
<feature type="domain" description="EndoU" evidence="11">
    <location>
        <begin position="1"/>
        <end position="278"/>
    </location>
</feature>
<sequence>MTNIYQEIWDADMRGNGLKAVNKKEEGNPAAGFVVVRDIPVTDPEEQRNHCVFQEVVIPEHKQASYRLVEKLFDNYTLNQKHPEPHCTVEALEVKEFLLHAIASEPMRLCRRFIERKRGPFSDQQWYDYLHEIWFLHYDTANGVDLTGFEHVFVGEQGRKKELGGHHFWYKYYLEDQAGENDQIIYLGPKGKNPNTPDIVIIAYQIEAIDDVANRKVTLYKEKNGFFVGLSAEGLLALATVRFSYKSVATINQVRYRLHLHKSPDQRSIRTFFPVFLAEKHP</sequence>
<evidence type="ECO:0000256" key="6">
    <source>
        <dbReference type="ARBA" id="ARBA00022759"/>
    </source>
</evidence>
<name>A0ABW2RIC7_9BACL</name>
<evidence type="ECO:0000256" key="7">
    <source>
        <dbReference type="ARBA" id="ARBA00022801"/>
    </source>
</evidence>
<gene>
    <name evidence="12" type="ORF">ACFQNG_06325</name>
</gene>
<evidence type="ECO:0000256" key="4">
    <source>
        <dbReference type="ARBA" id="ARBA00022722"/>
    </source>
</evidence>
<evidence type="ECO:0000313" key="12">
    <source>
        <dbReference type="EMBL" id="MFC7440764.1"/>
    </source>
</evidence>
<dbReference type="PANTHER" id="PTHR12439:SF11">
    <property type="entry name" value="URIDYLATE-SPECIFIC ENDORIBONUCLEASE"/>
    <property type="match status" value="1"/>
</dbReference>
<reference evidence="13" key="1">
    <citation type="journal article" date="2019" name="Int. J. Syst. Evol. Microbiol.">
        <title>The Global Catalogue of Microorganisms (GCM) 10K type strain sequencing project: providing services to taxonomists for standard genome sequencing and annotation.</title>
        <authorList>
            <consortium name="The Broad Institute Genomics Platform"/>
            <consortium name="The Broad Institute Genome Sequencing Center for Infectious Disease"/>
            <person name="Wu L."/>
            <person name="Ma J."/>
        </authorList>
    </citation>
    <scope>NUCLEOTIDE SEQUENCE [LARGE SCALE GENOMIC DNA]</scope>
    <source>
        <strain evidence="13">CGMCC 1.12942</strain>
    </source>
</reference>
<comment type="similarity">
    <text evidence="2">Belongs to the ENDOU family.</text>
</comment>
<dbReference type="InterPro" id="IPR039787">
    <property type="entry name" value="ENDOU"/>
</dbReference>
<dbReference type="PANTHER" id="PTHR12439">
    <property type="entry name" value="PLACENTAL PROTEIN 11-RELATED"/>
    <property type="match status" value="1"/>
</dbReference>
<evidence type="ECO:0000256" key="1">
    <source>
        <dbReference type="ARBA" id="ARBA00001936"/>
    </source>
</evidence>
<keyword evidence="10" id="KW-0456">Lyase</keyword>
<keyword evidence="7" id="KW-0378">Hydrolase</keyword>
<evidence type="ECO:0000259" key="11">
    <source>
        <dbReference type="PROSITE" id="PS51959"/>
    </source>
</evidence>
<organism evidence="12 13">
    <name type="scientific">Laceyella putida</name>
    <dbReference type="NCBI Taxonomy" id="110101"/>
    <lineage>
        <taxon>Bacteria</taxon>
        <taxon>Bacillati</taxon>
        <taxon>Bacillota</taxon>
        <taxon>Bacilli</taxon>
        <taxon>Bacillales</taxon>
        <taxon>Thermoactinomycetaceae</taxon>
        <taxon>Laceyella</taxon>
    </lineage>
</organism>
<dbReference type="InterPro" id="IPR037227">
    <property type="entry name" value="EndoU-like"/>
</dbReference>
<dbReference type="InterPro" id="IPR018998">
    <property type="entry name" value="EndoU_C"/>
</dbReference>
<keyword evidence="4" id="KW-0540">Nuclease</keyword>
<dbReference type="CDD" id="cd21159">
    <property type="entry name" value="XendoU"/>
    <property type="match status" value="1"/>
</dbReference>
<keyword evidence="8" id="KW-0694">RNA-binding</keyword>
<dbReference type="SUPFAM" id="SSF142877">
    <property type="entry name" value="EndoU-like"/>
    <property type="match status" value="1"/>
</dbReference>
<evidence type="ECO:0000313" key="13">
    <source>
        <dbReference type="Proteomes" id="UP001596500"/>
    </source>
</evidence>
<dbReference type="Proteomes" id="UP001596500">
    <property type="component" value="Unassembled WGS sequence"/>
</dbReference>
<evidence type="ECO:0000256" key="8">
    <source>
        <dbReference type="ARBA" id="ARBA00022884"/>
    </source>
</evidence>
<comment type="cofactor">
    <cofactor evidence="1">
        <name>Mn(2+)</name>
        <dbReference type="ChEBI" id="CHEBI:29035"/>
    </cofactor>
</comment>
<proteinExistence type="inferred from homology"/>
<keyword evidence="6" id="KW-0255">Endonuclease</keyword>
<protein>
    <recommendedName>
        <fullName evidence="11">EndoU domain-containing protein</fullName>
    </recommendedName>
</protein>
<evidence type="ECO:0000256" key="10">
    <source>
        <dbReference type="ARBA" id="ARBA00023239"/>
    </source>
</evidence>
<evidence type="ECO:0000256" key="9">
    <source>
        <dbReference type="ARBA" id="ARBA00023211"/>
    </source>
</evidence>
<keyword evidence="13" id="KW-1185">Reference proteome</keyword>
<keyword evidence="5" id="KW-0479">Metal-binding</keyword>
<keyword evidence="9" id="KW-0464">Manganese</keyword>
<comment type="caution">
    <text evidence="12">The sequence shown here is derived from an EMBL/GenBank/DDBJ whole genome shotgun (WGS) entry which is preliminary data.</text>
</comment>
<accession>A0ABW2RIC7</accession>
<dbReference type="EMBL" id="JBHTBW010000019">
    <property type="protein sequence ID" value="MFC7440764.1"/>
    <property type="molecule type" value="Genomic_DNA"/>
</dbReference>
<dbReference type="Pfam" id="PF09412">
    <property type="entry name" value="XendoU"/>
    <property type="match status" value="1"/>
</dbReference>
<comment type="subunit">
    <text evidence="3">Monomer.</text>
</comment>
<dbReference type="RefSeq" id="WP_379864049.1">
    <property type="nucleotide sequence ID" value="NZ_JBHTBW010000019.1"/>
</dbReference>
<evidence type="ECO:0000256" key="3">
    <source>
        <dbReference type="ARBA" id="ARBA00011245"/>
    </source>
</evidence>
<evidence type="ECO:0000256" key="5">
    <source>
        <dbReference type="ARBA" id="ARBA00022723"/>
    </source>
</evidence>